<proteinExistence type="predicted"/>
<keyword evidence="1" id="KW-0732">Signal</keyword>
<dbReference type="InterPro" id="IPR036873">
    <property type="entry name" value="Rhodanese-like_dom_sf"/>
</dbReference>
<dbReference type="SMART" id="SM00450">
    <property type="entry name" value="RHOD"/>
    <property type="match status" value="1"/>
</dbReference>
<sequence length="174" mass="19783">MKKLFSRVFLGLFLLLFSFPPAKGQGVSRGYELMLSSLYKNTVPTLSPGELAVKLKQQPSDILLLDIRTPSEYSVSHINSARFLHFDKVRDQELQRLPKNKTLVVYCSVGYRSERIGERLKALGYPAVYNLYGGIFQWVNEGLPIVNAQGPTNKVHAYSKKWGIWLNKGEKAYE</sequence>
<organism evidence="3 4">
    <name type="scientific">Rufibacter tibetensis</name>
    <dbReference type="NCBI Taxonomy" id="512763"/>
    <lineage>
        <taxon>Bacteria</taxon>
        <taxon>Pseudomonadati</taxon>
        <taxon>Bacteroidota</taxon>
        <taxon>Cytophagia</taxon>
        <taxon>Cytophagales</taxon>
        <taxon>Hymenobacteraceae</taxon>
        <taxon>Rufibacter</taxon>
    </lineage>
</organism>
<feature type="signal peptide" evidence="1">
    <location>
        <begin position="1"/>
        <end position="24"/>
    </location>
</feature>
<feature type="chain" id="PRO_5006042468" description="Rhodanese domain-containing protein" evidence="1">
    <location>
        <begin position="25"/>
        <end position="174"/>
    </location>
</feature>
<dbReference type="AlphaFoldDB" id="A0A0P0C8M0"/>
<dbReference type="InterPro" id="IPR050229">
    <property type="entry name" value="GlpE_sulfurtransferase"/>
</dbReference>
<protein>
    <recommendedName>
        <fullName evidence="2">Rhodanese domain-containing protein</fullName>
    </recommendedName>
</protein>
<dbReference type="PROSITE" id="PS50206">
    <property type="entry name" value="RHODANESE_3"/>
    <property type="match status" value="1"/>
</dbReference>
<dbReference type="OrthoDB" id="598065at2"/>
<evidence type="ECO:0000259" key="2">
    <source>
        <dbReference type="PROSITE" id="PS50206"/>
    </source>
</evidence>
<name>A0A0P0C8M0_9BACT</name>
<dbReference type="CDD" id="cd00158">
    <property type="entry name" value="RHOD"/>
    <property type="match status" value="1"/>
</dbReference>
<gene>
    <name evidence="3" type="ORF">DC20_00085</name>
</gene>
<evidence type="ECO:0000256" key="1">
    <source>
        <dbReference type="SAM" id="SignalP"/>
    </source>
</evidence>
<evidence type="ECO:0000313" key="3">
    <source>
        <dbReference type="EMBL" id="ALI97683.1"/>
    </source>
</evidence>
<evidence type="ECO:0000313" key="4">
    <source>
        <dbReference type="Proteomes" id="UP000061382"/>
    </source>
</evidence>
<feature type="domain" description="Rhodanese" evidence="2">
    <location>
        <begin position="58"/>
        <end position="147"/>
    </location>
</feature>
<dbReference type="RefSeq" id="WP_062541963.1">
    <property type="nucleotide sequence ID" value="NZ_CP012643.1"/>
</dbReference>
<accession>A0A0P0C8M0</accession>
<dbReference type="PANTHER" id="PTHR43031">
    <property type="entry name" value="FAD-DEPENDENT OXIDOREDUCTASE"/>
    <property type="match status" value="1"/>
</dbReference>
<dbReference type="PATRIC" id="fig|512763.3.peg.16"/>
<dbReference type="SUPFAM" id="SSF52821">
    <property type="entry name" value="Rhodanese/Cell cycle control phosphatase"/>
    <property type="match status" value="1"/>
</dbReference>
<dbReference type="Pfam" id="PF00581">
    <property type="entry name" value="Rhodanese"/>
    <property type="match status" value="1"/>
</dbReference>
<dbReference type="KEGG" id="rti:DC20_00085"/>
<dbReference type="Gene3D" id="3.40.250.10">
    <property type="entry name" value="Rhodanese-like domain"/>
    <property type="match status" value="1"/>
</dbReference>
<dbReference type="PANTHER" id="PTHR43031:SF16">
    <property type="entry name" value="OXIDOREDUCTASE"/>
    <property type="match status" value="1"/>
</dbReference>
<dbReference type="Proteomes" id="UP000061382">
    <property type="component" value="Chromosome"/>
</dbReference>
<dbReference type="EMBL" id="CP012643">
    <property type="protein sequence ID" value="ALI97683.1"/>
    <property type="molecule type" value="Genomic_DNA"/>
</dbReference>
<dbReference type="InterPro" id="IPR001763">
    <property type="entry name" value="Rhodanese-like_dom"/>
</dbReference>
<reference evidence="3 4" key="1">
    <citation type="submission" date="2015-08" db="EMBL/GenBank/DDBJ databases">
        <title>Complete genome sequence of Rufibacter tibetensis strain 1351t, a radiation-resistant bacterium from tibet plateau.</title>
        <authorList>
            <person name="Dai J."/>
        </authorList>
    </citation>
    <scope>NUCLEOTIDE SEQUENCE [LARGE SCALE GENOMIC DNA]</scope>
    <source>
        <strain evidence="3 4">1351</strain>
    </source>
</reference>
<keyword evidence="4" id="KW-1185">Reference proteome</keyword>
<dbReference type="STRING" id="512763.DC20_00085"/>
<dbReference type="NCBIfam" id="NF045521">
    <property type="entry name" value="rhoda_near_glyco"/>
    <property type="match status" value="1"/>
</dbReference>